<keyword evidence="3" id="KW-1185">Reference proteome</keyword>
<dbReference type="AlphaFoldDB" id="A0AA36E3N1"/>
<dbReference type="EMBL" id="OX465080">
    <property type="protein sequence ID" value="CAI9282249.1"/>
    <property type="molecule type" value="Genomic_DNA"/>
</dbReference>
<evidence type="ECO:0000259" key="1">
    <source>
        <dbReference type="Pfam" id="PF04195"/>
    </source>
</evidence>
<dbReference type="InterPro" id="IPR007321">
    <property type="entry name" value="Transposase_28"/>
</dbReference>
<organism evidence="2 3">
    <name type="scientific">Lactuca saligna</name>
    <name type="common">Willowleaf lettuce</name>
    <dbReference type="NCBI Taxonomy" id="75948"/>
    <lineage>
        <taxon>Eukaryota</taxon>
        <taxon>Viridiplantae</taxon>
        <taxon>Streptophyta</taxon>
        <taxon>Embryophyta</taxon>
        <taxon>Tracheophyta</taxon>
        <taxon>Spermatophyta</taxon>
        <taxon>Magnoliopsida</taxon>
        <taxon>eudicotyledons</taxon>
        <taxon>Gunneridae</taxon>
        <taxon>Pentapetalae</taxon>
        <taxon>asterids</taxon>
        <taxon>campanulids</taxon>
        <taxon>Asterales</taxon>
        <taxon>Asteraceae</taxon>
        <taxon>Cichorioideae</taxon>
        <taxon>Cichorieae</taxon>
        <taxon>Lactucinae</taxon>
        <taxon>Lactuca</taxon>
    </lineage>
</organism>
<evidence type="ECO:0000313" key="3">
    <source>
        <dbReference type="Proteomes" id="UP001177003"/>
    </source>
</evidence>
<protein>
    <recommendedName>
        <fullName evidence="1">Transposase (putative) gypsy type domain-containing protein</fullName>
    </recommendedName>
</protein>
<gene>
    <name evidence="2" type="ORF">LSALG_LOCUS21897</name>
</gene>
<sequence length="146" mass="16632">MASSRSMRRNLKKWETFQFRFRFVPKHDVQILLSNASLYNPLEGNVGILIALFEAGLHFPTTNFFNLIMHEYGISVRELTPIAINKIVGFELLYRAIGCQLNVQAFKHFFNTSTQFGPEPFLVGGESLPLFTNKSPRRTSKKSSCG</sequence>
<reference evidence="2" key="1">
    <citation type="submission" date="2023-04" db="EMBL/GenBank/DDBJ databases">
        <authorList>
            <person name="Vijverberg K."/>
            <person name="Xiong W."/>
            <person name="Schranz E."/>
        </authorList>
    </citation>
    <scope>NUCLEOTIDE SEQUENCE</scope>
</reference>
<feature type="domain" description="Transposase (putative) gypsy type" evidence="1">
    <location>
        <begin position="50"/>
        <end position="111"/>
    </location>
</feature>
<proteinExistence type="predicted"/>
<dbReference type="Pfam" id="PF04195">
    <property type="entry name" value="Transposase_28"/>
    <property type="match status" value="1"/>
</dbReference>
<accession>A0AA36E3N1</accession>
<dbReference type="Proteomes" id="UP001177003">
    <property type="component" value="Chromosome 4"/>
</dbReference>
<name>A0AA36E3N1_LACSI</name>
<evidence type="ECO:0000313" key="2">
    <source>
        <dbReference type="EMBL" id="CAI9282249.1"/>
    </source>
</evidence>